<dbReference type="AlphaFoldDB" id="A0AAN0JT11"/>
<dbReference type="InterPro" id="IPR005343">
    <property type="entry name" value="Noc2"/>
</dbReference>
<feature type="region of interest" description="Disordered" evidence="4">
    <location>
        <begin position="1"/>
        <end position="51"/>
    </location>
</feature>
<dbReference type="GO" id="GO:0005730">
    <property type="term" value="C:nucleolus"/>
    <property type="evidence" value="ECO:0007669"/>
    <property type="project" value="TreeGrafter"/>
</dbReference>
<protein>
    <submittedName>
        <fullName evidence="5">Uncharacterized protein</fullName>
    </submittedName>
</protein>
<keyword evidence="3" id="KW-0539">Nucleus</keyword>
<name>A0AAN0JT11_AMPQE</name>
<reference evidence="5" key="2">
    <citation type="submission" date="2024-06" db="UniProtKB">
        <authorList>
            <consortium name="EnsemblMetazoa"/>
        </authorList>
    </citation>
    <scope>IDENTIFICATION</scope>
</reference>
<dbReference type="RefSeq" id="XP_019859964.1">
    <property type="nucleotide sequence ID" value="XM_020004405.1"/>
</dbReference>
<dbReference type="GO" id="GO:0030690">
    <property type="term" value="C:Noc1p-Noc2p complex"/>
    <property type="evidence" value="ECO:0007669"/>
    <property type="project" value="TreeGrafter"/>
</dbReference>
<dbReference type="KEGG" id="aqu:109588228"/>
<dbReference type="GO" id="GO:0042273">
    <property type="term" value="P:ribosomal large subunit biogenesis"/>
    <property type="evidence" value="ECO:0007669"/>
    <property type="project" value="TreeGrafter"/>
</dbReference>
<proteinExistence type="inferred from homology"/>
<evidence type="ECO:0000313" key="6">
    <source>
        <dbReference type="Proteomes" id="UP000007879"/>
    </source>
</evidence>
<dbReference type="Proteomes" id="UP000007879">
    <property type="component" value="Unassembled WGS sequence"/>
</dbReference>
<dbReference type="PANTHER" id="PTHR12687:SF4">
    <property type="entry name" value="NUCLEOLAR COMPLEX PROTEIN 2 HOMOLOG"/>
    <property type="match status" value="1"/>
</dbReference>
<dbReference type="PANTHER" id="PTHR12687">
    <property type="entry name" value="NUCLEOLAR COMPLEX 2 AND RAD4-RELATED"/>
    <property type="match status" value="1"/>
</dbReference>
<evidence type="ECO:0000256" key="2">
    <source>
        <dbReference type="ARBA" id="ARBA00005907"/>
    </source>
</evidence>
<evidence type="ECO:0000256" key="3">
    <source>
        <dbReference type="ARBA" id="ARBA00023242"/>
    </source>
</evidence>
<feature type="region of interest" description="Disordered" evidence="4">
    <location>
        <begin position="85"/>
        <end position="113"/>
    </location>
</feature>
<evidence type="ECO:0000256" key="4">
    <source>
        <dbReference type="SAM" id="MobiDB-lite"/>
    </source>
</evidence>
<accession>A0AAN0JT11</accession>
<feature type="compositionally biased region" description="Basic and acidic residues" evidence="4">
    <location>
        <begin position="25"/>
        <end position="38"/>
    </location>
</feature>
<dbReference type="GO" id="GO:0030691">
    <property type="term" value="C:Noc2p-Noc3p complex"/>
    <property type="evidence" value="ECO:0007669"/>
    <property type="project" value="TreeGrafter"/>
</dbReference>
<reference evidence="6" key="1">
    <citation type="journal article" date="2010" name="Nature">
        <title>The Amphimedon queenslandica genome and the evolution of animal complexity.</title>
        <authorList>
            <person name="Srivastava M."/>
            <person name="Simakov O."/>
            <person name="Chapman J."/>
            <person name="Fahey B."/>
            <person name="Gauthier M.E."/>
            <person name="Mitros T."/>
            <person name="Richards G.S."/>
            <person name="Conaco C."/>
            <person name="Dacre M."/>
            <person name="Hellsten U."/>
            <person name="Larroux C."/>
            <person name="Putnam N.H."/>
            <person name="Stanke M."/>
            <person name="Adamska M."/>
            <person name="Darling A."/>
            <person name="Degnan S.M."/>
            <person name="Oakley T.H."/>
            <person name="Plachetzki D.C."/>
            <person name="Zhai Y."/>
            <person name="Adamski M."/>
            <person name="Calcino A."/>
            <person name="Cummins S.F."/>
            <person name="Goodstein D.M."/>
            <person name="Harris C."/>
            <person name="Jackson D.J."/>
            <person name="Leys S.P."/>
            <person name="Shu S."/>
            <person name="Woodcroft B.J."/>
            <person name="Vervoort M."/>
            <person name="Kosik K.S."/>
            <person name="Manning G."/>
            <person name="Degnan B.M."/>
            <person name="Rokhsar D.S."/>
        </authorList>
    </citation>
    <scope>NUCLEOTIDE SEQUENCE [LARGE SCALE GENOMIC DNA]</scope>
</reference>
<comment type="similarity">
    <text evidence="2">Belongs to the NOC2 family.</text>
</comment>
<dbReference type="GO" id="GO:0005654">
    <property type="term" value="C:nucleoplasm"/>
    <property type="evidence" value="ECO:0007669"/>
    <property type="project" value="TreeGrafter"/>
</dbReference>
<feature type="compositionally biased region" description="Acidic residues" evidence="4">
    <location>
        <begin position="97"/>
        <end position="113"/>
    </location>
</feature>
<sequence>MAFRAKRRSKPVLSRQRKQSKRKRETGGSDKNLDHVDSNLDLSSEEDKELLTSEKEFHSKLGRLSETDPEFYTFLQKNDKSLFEVLSDSEPSSNEESGIDDSQDSDDNQDSDNMEDTIETITVTKDMINKWKEDLKSVRLFIGLSSTHTNQKGYYFKAIISFLKLCDIMGCVIKIGYNYVYT</sequence>
<feature type="compositionally biased region" description="Basic residues" evidence="4">
    <location>
        <begin position="1"/>
        <end position="24"/>
    </location>
</feature>
<comment type="subcellular location">
    <subcellularLocation>
        <location evidence="1">Nucleus</location>
    </subcellularLocation>
</comment>
<keyword evidence="6" id="KW-1185">Reference proteome</keyword>
<organism evidence="5 6">
    <name type="scientific">Amphimedon queenslandica</name>
    <name type="common">Sponge</name>
    <dbReference type="NCBI Taxonomy" id="400682"/>
    <lineage>
        <taxon>Eukaryota</taxon>
        <taxon>Metazoa</taxon>
        <taxon>Porifera</taxon>
        <taxon>Demospongiae</taxon>
        <taxon>Heteroscleromorpha</taxon>
        <taxon>Haplosclerida</taxon>
        <taxon>Niphatidae</taxon>
        <taxon>Amphimedon</taxon>
    </lineage>
</organism>
<dbReference type="EnsemblMetazoa" id="XM_020004405.1">
    <property type="protein sequence ID" value="XP_019859964.1"/>
    <property type="gene ID" value="LOC109588228"/>
</dbReference>
<evidence type="ECO:0000313" key="5">
    <source>
        <dbReference type="EnsemblMetazoa" id="XP_019859964.1"/>
    </source>
</evidence>
<evidence type="ECO:0000256" key="1">
    <source>
        <dbReference type="ARBA" id="ARBA00004123"/>
    </source>
</evidence>
<dbReference type="GeneID" id="109588228"/>